<organism evidence="8 9">
    <name type="scientific">Piscinibacterium candidicorallinum</name>
    <dbReference type="NCBI Taxonomy" id="1793872"/>
    <lineage>
        <taxon>Bacteria</taxon>
        <taxon>Pseudomonadati</taxon>
        <taxon>Pseudomonadota</taxon>
        <taxon>Betaproteobacteria</taxon>
        <taxon>Burkholderiales</taxon>
        <taxon>Piscinibacterium</taxon>
    </lineage>
</organism>
<keyword evidence="3" id="KW-0547">Nucleotide-binding</keyword>
<dbReference type="InterPro" id="IPR032781">
    <property type="entry name" value="ABC_tran_Xtn"/>
</dbReference>
<dbReference type="InterPro" id="IPR003439">
    <property type="entry name" value="ABC_transporter-like_ATP-bd"/>
</dbReference>
<protein>
    <submittedName>
        <fullName evidence="8">ATP-binding cassette domain-containing protein</fullName>
    </submittedName>
</protein>
<keyword evidence="5" id="KW-0175">Coiled coil</keyword>
<feature type="compositionally biased region" description="Basic and acidic residues" evidence="6">
    <location>
        <begin position="520"/>
        <end position="529"/>
    </location>
</feature>
<keyword evidence="1" id="KW-1003">Cell membrane</keyword>
<dbReference type="SUPFAM" id="SSF52540">
    <property type="entry name" value="P-loop containing nucleoside triphosphate hydrolases"/>
    <property type="match status" value="2"/>
</dbReference>
<evidence type="ECO:0000313" key="8">
    <source>
        <dbReference type="EMBL" id="MFC3146850.1"/>
    </source>
</evidence>
<dbReference type="GO" id="GO:0005524">
    <property type="term" value="F:ATP binding"/>
    <property type="evidence" value="ECO:0007669"/>
    <property type="project" value="UniProtKB-KW"/>
</dbReference>
<dbReference type="Gene3D" id="1.10.287.380">
    <property type="entry name" value="Valyl-tRNA synthetase, C-terminal domain"/>
    <property type="match status" value="1"/>
</dbReference>
<dbReference type="Proteomes" id="UP001595556">
    <property type="component" value="Unassembled WGS sequence"/>
</dbReference>
<dbReference type="PROSITE" id="PS00211">
    <property type="entry name" value="ABC_TRANSPORTER_1"/>
    <property type="match status" value="2"/>
</dbReference>
<proteinExistence type="predicted"/>
<feature type="domain" description="ABC transporter" evidence="7">
    <location>
        <begin position="310"/>
        <end position="524"/>
    </location>
</feature>
<dbReference type="SMART" id="SM00382">
    <property type="entry name" value="AAA"/>
    <property type="match status" value="2"/>
</dbReference>
<evidence type="ECO:0000256" key="1">
    <source>
        <dbReference type="ARBA" id="ARBA00022475"/>
    </source>
</evidence>
<gene>
    <name evidence="8" type="ORF">ACFOEN_04245</name>
</gene>
<accession>A0ABV7GZA4</accession>
<dbReference type="InterPro" id="IPR037118">
    <property type="entry name" value="Val-tRNA_synth_C_sf"/>
</dbReference>
<dbReference type="Pfam" id="PF00005">
    <property type="entry name" value="ABC_tran"/>
    <property type="match status" value="2"/>
</dbReference>
<sequence>MLSIQNLTLRRGAKILLEGASLSAHVGDRIGLVGNNGTGKSSLLAAIRGEAPIDAGGIELPRSWRLVSVAQETPGLPDPAVDFVLQGDPQLWQLLHESRSATDEARIAALQIELQDADAYTARPRAERLLAGLGFKQSELGQSVASFSGGWRMRLNLARALMAPSEMLLLDEPTNHLDLDAIIWLERWLSQYPGLAIIISHDREFLDAAVKSIVHIEHARLNRYGGTYSMFEAARAERMSQQQAAYSRQQLHVAKLERFVERFKAKASKAKQAQSRVKMLERMERIAPVLAANPVAFEFEPPERTPDILLELDGVDCGYADKTILHGVRLTVRGGSRIGLLGMNGAGKSTLIKTIAREIAPLSGDLRPSKWLQIGYFAQHQLDMLDPEGSPLSHMRRLDPQAREQSLRDHLGTFHFRGEMVLATVGAFSGGEKARLALALIVYRRPNLLLLDEPTNHLDLETREALTAALAEYEGTLILVSHDRHLLRATADELWLVDGGRVVAFDGDLDEYRTWLTSERKATDERRSSAESAAPVSRADPREERRLAAQERTRLAELRKPLAARAARLERKMDEIQTRLTELNQRLADPGLYETADGAVIAQLTQDQAFTARELEQVESEWLQVQADMEAIQ</sequence>
<dbReference type="InterPro" id="IPR050611">
    <property type="entry name" value="ABCF"/>
</dbReference>
<name>A0ABV7GZA4_9BURK</name>
<keyword evidence="1" id="KW-0472">Membrane</keyword>
<evidence type="ECO:0000256" key="6">
    <source>
        <dbReference type="SAM" id="MobiDB-lite"/>
    </source>
</evidence>
<feature type="domain" description="ABC transporter" evidence="7">
    <location>
        <begin position="2"/>
        <end position="243"/>
    </location>
</feature>
<evidence type="ECO:0000256" key="4">
    <source>
        <dbReference type="ARBA" id="ARBA00022840"/>
    </source>
</evidence>
<dbReference type="InterPro" id="IPR017871">
    <property type="entry name" value="ABC_transporter-like_CS"/>
</dbReference>
<feature type="coiled-coil region" evidence="5">
    <location>
        <begin position="566"/>
        <end position="621"/>
    </location>
</feature>
<dbReference type="PROSITE" id="PS50893">
    <property type="entry name" value="ABC_TRANSPORTER_2"/>
    <property type="match status" value="2"/>
</dbReference>
<dbReference type="PANTHER" id="PTHR19211">
    <property type="entry name" value="ATP-BINDING TRANSPORT PROTEIN-RELATED"/>
    <property type="match status" value="1"/>
</dbReference>
<reference evidence="9" key="1">
    <citation type="journal article" date="2019" name="Int. J. Syst. Evol. Microbiol.">
        <title>The Global Catalogue of Microorganisms (GCM) 10K type strain sequencing project: providing services to taxonomists for standard genome sequencing and annotation.</title>
        <authorList>
            <consortium name="The Broad Institute Genomics Platform"/>
            <consortium name="The Broad Institute Genome Sequencing Center for Infectious Disease"/>
            <person name="Wu L."/>
            <person name="Ma J."/>
        </authorList>
    </citation>
    <scope>NUCLEOTIDE SEQUENCE [LARGE SCALE GENOMIC DNA]</scope>
    <source>
        <strain evidence="9">KCTC 52168</strain>
    </source>
</reference>
<keyword evidence="4 8" id="KW-0067">ATP-binding</keyword>
<keyword evidence="2" id="KW-0677">Repeat</keyword>
<dbReference type="InterPro" id="IPR027417">
    <property type="entry name" value="P-loop_NTPase"/>
</dbReference>
<evidence type="ECO:0000256" key="5">
    <source>
        <dbReference type="SAM" id="Coils"/>
    </source>
</evidence>
<dbReference type="InterPro" id="IPR003593">
    <property type="entry name" value="AAA+_ATPase"/>
</dbReference>
<evidence type="ECO:0000313" key="9">
    <source>
        <dbReference type="Proteomes" id="UP001595556"/>
    </source>
</evidence>
<dbReference type="EMBL" id="JBHRTI010000003">
    <property type="protein sequence ID" value="MFC3146850.1"/>
    <property type="molecule type" value="Genomic_DNA"/>
</dbReference>
<keyword evidence="9" id="KW-1185">Reference proteome</keyword>
<dbReference type="PANTHER" id="PTHR19211:SF14">
    <property type="entry name" value="ATP-BINDING CASSETTE SUB-FAMILY F MEMBER 1"/>
    <property type="match status" value="1"/>
</dbReference>
<dbReference type="Gene3D" id="3.40.50.300">
    <property type="entry name" value="P-loop containing nucleotide triphosphate hydrolases"/>
    <property type="match status" value="2"/>
</dbReference>
<evidence type="ECO:0000259" key="7">
    <source>
        <dbReference type="PROSITE" id="PS50893"/>
    </source>
</evidence>
<dbReference type="CDD" id="cd03221">
    <property type="entry name" value="ABCF_EF-3"/>
    <property type="match status" value="2"/>
</dbReference>
<comment type="caution">
    <text evidence="8">The sequence shown here is derived from an EMBL/GenBank/DDBJ whole genome shotgun (WGS) entry which is preliminary data.</text>
</comment>
<feature type="region of interest" description="Disordered" evidence="6">
    <location>
        <begin position="520"/>
        <end position="544"/>
    </location>
</feature>
<evidence type="ECO:0000256" key="3">
    <source>
        <dbReference type="ARBA" id="ARBA00022741"/>
    </source>
</evidence>
<evidence type="ECO:0000256" key="2">
    <source>
        <dbReference type="ARBA" id="ARBA00022737"/>
    </source>
</evidence>
<dbReference type="RefSeq" id="WP_377301387.1">
    <property type="nucleotide sequence ID" value="NZ_CP180191.1"/>
</dbReference>
<dbReference type="Pfam" id="PF12848">
    <property type="entry name" value="ABC_tran_Xtn"/>
    <property type="match status" value="1"/>
</dbReference>